<dbReference type="NCBIfam" id="TIGR02286">
    <property type="entry name" value="PaaD"/>
    <property type="match status" value="1"/>
</dbReference>
<keyword evidence="2 4" id="KW-0378">Hydrolase</keyword>
<evidence type="ECO:0000256" key="2">
    <source>
        <dbReference type="ARBA" id="ARBA00022801"/>
    </source>
</evidence>
<sequence length="157" mass="17080">MPESRVTAVEAAVLSAQQLAERVRERMYASDFATKMLDIAIVEVGPGTAHARMTVRRDMLNGFAICHGGLLTTLADTAFAYACNSHDEVTVASGLGVDFVAPAHAGDRLEAHAEERMQRGRTGVYDVTVRNQHGHVIALFRGRSHRIKGRAVCPPRD</sequence>
<dbReference type="AlphaFoldDB" id="A0A1J5R1Y2"/>
<dbReference type="PANTHER" id="PTHR42856">
    <property type="entry name" value="ACYL-COENZYME A THIOESTERASE PAAI"/>
    <property type="match status" value="1"/>
</dbReference>
<dbReference type="PANTHER" id="PTHR42856:SF1">
    <property type="entry name" value="ACYL-COENZYME A THIOESTERASE PAAI"/>
    <property type="match status" value="1"/>
</dbReference>
<dbReference type="EC" id="3.1.2.-" evidence="4"/>
<dbReference type="InterPro" id="IPR006683">
    <property type="entry name" value="Thioestr_dom"/>
</dbReference>
<dbReference type="NCBIfam" id="TIGR00369">
    <property type="entry name" value="unchar_dom_1"/>
    <property type="match status" value="1"/>
</dbReference>
<reference evidence="4" key="1">
    <citation type="submission" date="2016-10" db="EMBL/GenBank/DDBJ databases">
        <title>Sequence of Gallionella enrichment culture.</title>
        <authorList>
            <person name="Poehlein A."/>
            <person name="Muehling M."/>
            <person name="Daniel R."/>
        </authorList>
    </citation>
    <scope>NUCLEOTIDE SEQUENCE</scope>
</reference>
<dbReference type="InterPro" id="IPR029069">
    <property type="entry name" value="HotDog_dom_sf"/>
</dbReference>
<dbReference type="CDD" id="cd03443">
    <property type="entry name" value="PaaI_thioesterase"/>
    <property type="match status" value="1"/>
</dbReference>
<evidence type="ECO:0000256" key="1">
    <source>
        <dbReference type="ARBA" id="ARBA00008324"/>
    </source>
</evidence>
<dbReference type="InterPro" id="IPR052723">
    <property type="entry name" value="Acyl-CoA_thioesterase_PaaI"/>
</dbReference>
<comment type="caution">
    <text evidence="4">The sequence shown here is derived from an EMBL/GenBank/DDBJ whole genome shotgun (WGS) entry which is preliminary data.</text>
</comment>
<dbReference type="InterPro" id="IPR003736">
    <property type="entry name" value="PAAI_dom"/>
</dbReference>
<dbReference type="FunFam" id="3.10.129.10:FF:000022">
    <property type="entry name" value="Phenylacetic acid degradation protein"/>
    <property type="match status" value="1"/>
</dbReference>
<dbReference type="EMBL" id="MLJW01000676">
    <property type="protein sequence ID" value="OIQ83747.1"/>
    <property type="molecule type" value="Genomic_DNA"/>
</dbReference>
<protein>
    <submittedName>
        <fullName evidence="4">Acyl-coenzyme A thioesterase PaaI</fullName>
        <ecNumber evidence="4">3.1.2.-</ecNumber>
    </submittedName>
</protein>
<proteinExistence type="inferred from homology"/>
<dbReference type="SUPFAM" id="SSF54637">
    <property type="entry name" value="Thioesterase/thiol ester dehydrase-isomerase"/>
    <property type="match status" value="1"/>
</dbReference>
<dbReference type="Pfam" id="PF03061">
    <property type="entry name" value="4HBT"/>
    <property type="match status" value="1"/>
</dbReference>
<accession>A0A1J5R1Y2</accession>
<dbReference type="Gene3D" id="3.10.129.10">
    <property type="entry name" value="Hotdog Thioesterase"/>
    <property type="match status" value="1"/>
</dbReference>
<evidence type="ECO:0000259" key="3">
    <source>
        <dbReference type="Pfam" id="PF03061"/>
    </source>
</evidence>
<feature type="domain" description="Thioesterase" evidence="3">
    <location>
        <begin position="65"/>
        <end position="137"/>
    </location>
</feature>
<gene>
    <name evidence="4" type="primary">paaI_3</name>
    <name evidence="4" type="ORF">GALL_344560</name>
</gene>
<dbReference type="InterPro" id="IPR011973">
    <property type="entry name" value="PaaD"/>
</dbReference>
<evidence type="ECO:0000313" key="4">
    <source>
        <dbReference type="EMBL" id="OIQ83747.1"/>
    </source>
</evidence>
<name>A0A1J5R1Y2_9ZZZZ</name>
<comment type="similarity">
    <text evidence="1">Belongs to the thioesterase PaaI family.</text>
</comment>
<organism evidence="4">
    <name type="scientific">mine drainage metagenome</name>
    <dbReference type="NCBI Taxonomy" id="410659"/>
    <lineage>
        <taxon>unclassified sequences</taxon>
        <taxon>metagenomes</taxon>
        <taxon>ecological metagenomes</taxon>
    </lineage>
</organism>
<dbReference type="GO" id="GO:0016289">
    <property type="term" value="F:acyl-CoA hydrolase activity"/>
    <property type="evidence" value="ECO:0007669"/>
    <property type="project" value="TreeGrafter"/>
</dbReference>